<dbReference type="AlphaFoldDB" id="A0A7V4XUR4"/>
<name>A0A7V4XUR4_9BACT</name>
<organism evidence="1">
    <name type="scientific">Acidobacterium capsulatum</name>
    <dbReference type="NCBI Taxonomy" id="33075"/>
    <lineage>
        <taxon>Bacteria</taxon>
        <taxon>Pseudomonadati</taxon>
        <taxon>Acidobacteriota</taxon>
        <taxon>Terriglobia</taxon>
        <taxon>Terriglobales</taxon>
        <taxon>Acidobacteriaceae</taxon>
        <taxon>Acidobacterium</taxon>
    </lineage>
</organism>
<dbReference type="EMBL" id="DTKL01000080">
    <property type="protein sequence ID" value="HGY95613.1"/>
    <property type="molecule type" value="Genomic_DNA"/>
</dbReference>
<protein>
    <submittedName>
        <fullName evidence="1">Uncharacterized protein</fullName>
    </submittedName>
</protein>
<proteinExistence type="predicted"/>
<evidence type="ECO:0000313" key="1">
    <source>
        <dbReference type="EMBL" id="HGY95613.1"/>
    </source>
</evidence>
<gene>
    <name evidence="1" type="ORF">ENW50_13150</name>
</gene>
<reference evidence="1" key="1">
    <citation type="journal article" date="2020" name="mSystems">
        <title>Genome- and Community-Level Interaction Insights into Carbon Utilization and Element Cycling Functions of Hydrothermarchaeota in Hydrothermal Sediment.</title>
        <authorList>
            <person name="Zhou Z."/>
            <person name="Liu Y."/>
            <person name="Xu W."/>
            <person name="Pan J."/>
            <person name="Luo Z.H."/>
            <person name="Li M."/>
        </authorList>
    </citation>
    <scope>NUCLEOTIDE SEQUENCE [LARGE SCALE GENOMIC DNA]</scope>
    <source>
        <strain evidence="1">SpSt-855</strain>
    </source>
</reference>
<sequence length="770" mass="80491">MKLTINNYDGNGAADYSACVVEGQTFRVERKLNAPSVLTVALLPATAGLPVPARNGRVLLADDSGNLFFTGYVANEPAMVLAGEASSGPMYVAELSAISDEVLLDRMALAQQYASYNQSAQTMMSALTGGLGATPITAGGANLQATLGQFIADHGMVWSEGAAELATSTRGTYRVQNGMLTAGPIGNSIHKLQESDGSLSLADLQASQVKMLANDITVCGETEPSAYVTEYLEGDGVTALFDLTELPFVPTAAEARPLVDSFQGSSFNLMLWQVSDNGHLGLSSNGLTCAGGNGVDGTIYLAALGQMELGGSMIFETNGVQFGANTMGTLNSIYNGFISKSTCVAGFQISQSSGVTSIAPLIGGTVSGSTFTPASGHIYTLRLRLYCNENQRVQQYYYYEDGAGMAATGGQIVSAAVTFVLEVQDTTGGVAGAPTILYTGTIPTSVAAGMYVPLNSDDLQCSIGNVTVTRSGPTWVMSTPPNGTPMVRRLGTPAQGADCKVESTGKLRFYPGSIPQAGEVVAVSYRTRHRAVARLASAASIASESAGGLPGTAAWAGTVSKPAARSSQDCANAAQALLALATNRASAWKGTYTGWNYEQSGDVWPGDVLIVESTSAGINANLVVRQVRVDLTCSQPGLAKYTIQFANDWADALSIKTSATIPVDVWLPQQPQAAAPLANLNALSITSVTTSQIDISANVTQPTGGGFEVRRRDWAFGPGTDADLVLRSPVPNFIIPRTAVMEQYYIRMYDGSTPPNYSEFSTAVFVNLPL</sequence>
<accession>A0A7V4XUR4</accession>
<comment type="caution">
    <text evidence="1">The sequence shown here is derived from an EMBL/GenBank/DDBJ whole genome shotgun (WGS) entry which is preliminary data.</text>
</comment>